<organism evidence="1 2">
    <name type="scientific">Duncaniella freteri</name>
    <dbReference type="NCBI Taxonomy" id="2530391"/>
    <lineage>
        <taxon>Bacteria</taxon>
        <taxon>Pseudomonadati</taxon>
        <taxon>Bacteroidota</taxon>
        <taxon>Bacteroidia</taxon>
        <taxon>Bacteroidales</taxon>
        <taxon>Muribaculaceae</taxon>
        <taxon>Duncaniella</taxon>
    </lineage>
</organism>
<dbReference type="RefSeq" id="WP_135472234.1">
    <property type="nucleotide sequence ID" value="NZ_CASJDB010000060.1"/>
</dbReference>
<dbReference type="Proteomes" id="UP000297635">
    <property type="component" value="Unassembled WGS sequence"/>
</dbReference>
<keyword evidence="2" id="KW-1185">Reference proteome</keyword>
<sequence>MIIASRKHKENIAEYLLYMWQIEDIIRANGLDIDRIKSSVIDKFELTDVQRKEMEEWYESLIDMMRREGVEKSGHLQLNKNVIIQLTDLHLALLKDPRFPEYTAEFYKTLPYIVELRAKAGENPAGEIETCFIALYGMLMLRLQGKEISVQTMEAVAQISKLLAILANDFNLDREEKLFPPEEDLN</sequence>
<dbReference type="EMBL" id="SJSA01000002">
    <property type="protein sequence ID" value="TGG36497.1"/>
    <property type="molecule type" value="Genomic_DNA"/>
</dbReference>
<dbReference type="Pfam" id="PF16271">
    <property type="entry name" value="DUF4924"/>
    <property type="match status" value="1"/>
</dbReference>
<dbReference type="GeneID" id="82150443"/>
<evidence type="ECO:0000313" key="2">
    <source>
        <dbReference type="Proteomes" id="UP000297635"/>
    </source>
</evidence>
<reference evidence="1 2" key="1">
    <citation type="submission" date="2019-02" db="EMBL/GenBank/DDBJ databases">
        <title>Isolation and identification of novel species under the genus Muribaculum.</title>
        <authorList>
            <person name="Miyake S."/>
            <person name="Ding Y."/>
            <person name="Low A."/>
            <person name="Soh M."/>
            <person name="Seedorf H."/>
        </authorList>
    </citation>
    <scope>NUCLEOTIDE SEQUENCE [LARGE SCALE GENOMIC DNA]</scope>
    <source>
        <strain evidence="1 2">TLL-A3</strain>
    </source>
</reference>
<comment type="caution">
    <text evidence="1">The sequence shown here is derived from an EMBL/GenBank/DDBJ whole genome shotgun (WGS) entry which is preliminary data.</text>
</comment>
<dbReference type="InterPro" id="IPR032574">
    <property type="entry name" value="DUF4924"/>
</dbReference>
<gene>
    <name evidence="1" type="ORF">EZ315_11640</name>
</gene>
<proteinExistence type="predicted"/>
<dbReference type="AlphaFoldDB" id="A0A4Z0V2T1"/>
<evidence type="ECO:0000313" key="1">
    <source>
        <dbReference type="EMBL" id="TGG36497.1"/>
    </source>
</evidence>
<protein>
    <submittedName>
        <fullName evidence="1">DUF4924 family protein</fullName>
    </submittedName>
</protein>
<accession>A0A4Z0V2T1</accession>
<name>A0A4Z0V2T1_9BACT</name>